<feature type="domain" description="N-acetyltransferase" evidence="1">
    <location>
        <begin position="3"/>
        <end position="198"/>
    </location>
</feature>
<dbReference type="InterPro" id="IPR016181">
    <property type="entry name" value="Acyl_CoA_acyltransferase"/>
</dbReference>
<comment type="caution">
    <text evidence="2">The sequence shown here is derived from an EMBL/GenBank/DDBJ whole genome shotgun (WGS) entry which is preliminary data.</text>
</comment>
<protein>
    <submittedName>
        <fullName evidence="2">GNAT family N-acetyltransferase</fullName>
    </submittedName>
</protein>
<sequence length="198" mass="21486">MTFRIRPYRSEDLDSLYAISLATGAAGGDAAALYEDGRLVGHIYAAPYAALSPGLILVVEDAAGVAGFVLGAPDTRAFEDRLEREWWPALRQRYAAPSGAAWAWTPDERRRHRIHVPRRTSEQVVAAFPAHMHLNLLPRAQGQGLGRTLLAAWCDSLRPAGLHVGVNPDNGGALAFWGRCGFQRLAPAEGVVWLGRAP</sequence>
<dbReference type="Gene3D" id="3.40.630.30">
    <property type="match status" value="1"/>
</dbReference>
<name>A0ABX1E6H9_9PROT</name>
<evidence type="ECO:0000313" key="2">
    <source>
        <dbReference type="EMBL" id="NKC32791.1"/>
    </source>
</evidence>
<reference evidence="2 3" key="1">
    <citation type="submission" date="2020-03" db="EMBL/GenBank/DDBJ databases">
        <title>Roseomonas selenitidurans sp. nov. isolated from urban soil.</title>
        <authorList>
            <person name="Liu H."/>
        </authorList>
    </citation>
    <scope>NUCLEOTIDE SEQUENCE [LARGE SCALE GENOMIC DNA]</scope>
    <source>
        <strain evidence="2 3">BU-1</strain>
    </source>
</reference>
<gene>
    <name evidence="2" type="ORF">HEQ75_18140</name>
</gene>
<organism evidence="2 3">
    <name type="scientific">Falsiroseomonas selenitidurans</name>
    <dbReference type="NCBI Taxonomy" id="2716335"/>
    <lineage>
        <taxon>Bacteria</taxon>
        <taxon>Pseudomonadati</taxon>
        <taxon>Pseudomonadota</taxon>
        <taxon>Alphaproteobacteria</taxon>
        <taxon>Acetobacterales</taxon>
        <taxon>Roseomonadaceae</taxon>
        <taxon>Falsiroseomonas</taxon>
    </lineage>
</organism>
<dbReference type="Proteomes" id="UP000787635">
    <property type="component" value="Unassembled WGS sequence"/>
</dbReference>
<dbReference type="PANTHER" id="PTHR13170">
    <property type="entry name" value="O-GLCNACASE"/>
    <property type="match status" value="1"/>
</dbReference>
<dbReference type="InterPro" id="IPR051822">
    <property type="entry name" value="Glycosyl_Hydrolase_84"/>
</dbReference>
<proteinExistence type="predicted"/>
<keyword evidence="3" id="KW-1185">Reference proteome</keyword>
<accession>A0ABX1E6H9</accession>
<dbReference type="PANTHER" id="PTHR13170:SF16">
    <property type="entry name" value="PROTEIN O-GLCNACASE"/>
    <property type="match status" value="1"/>
</dbReference>
<dbReference type="RefSeq" id="WP_168033289.1">
    <property type="nucleotide sequence ID" value="NZ_JAAVNE010000032.1"/>
</dbReference>
<evidence type="ECO:0000313" key="3">
    <source>
        <dbReference type="Proteomes" id="UP000787635"/>
    </source>
</evidence>
<dbReference type="InterPro" id="IPR000182">
    <property type="entry name" value="GNAT_dom"/>
</dbReference>
<dbReference type="PROSITE" id="PS51186">
    <property type="entry name" value="GNAT"/>
    <property type="match status" value="1"/>
</dbReference>
<evidence type="ECO:0000259" key="1">
    <source>
        <dbReference type="PROSITE" id="PS51186"/>
    </source>
</evidence>
<dbReference type="SUPFAM" id="SSF55729">
    <property type="entry name" value="Acyl-CoA N-acyltransferases (Nat)"/>
    <property type="match status" value="1"/>
</dbReference>
<dbReference type="Pfam" id="PF00583">
    <property type="entry name" value="Acetyltransf_1"/>
    <property type="match status" value="1"/>
</dbReference>
<dbReference type="EMBL" id="JAAVNE010000032">
    <property type="protein sequence ID" value="NKC32791.1"/>
    <property type="molecule type" value="Genomic_DNA"/>
</dbReference>